<keyword evidence="1" id="KW-0472">Membrane</keyword>
<proteinExistence type="predicted"/>
<feature type="transmembrane region" description="Helical" evidence="1">
    <location>
        <begin position="27"/>
        <end position="48"/>
    </location>
</feature>
<sequence length="92" mass="10404">MASRSFINQWRLEVSSYGYTVFTSPTLVGLSLLLHLNLLPVTLSGFVMPSWFDIQEMPITAVYPDLGHSISDEELQHMESWIISRLQSESSA</sequence>
<organism evidence="2 3">
    <name type="scientific">Lactuca sativa</name>
    <name type="common">Garden lettuce</name>
    <dbReference type="NCBI Taxonomy" id="4236"/>
    <lineage>
        <taxon>Eukaryota</taxon>
        <taxon>Viridiplantae</taxon>
        <taxon>Streptophyta</taxon>
        <taxon>Embryophyta</taxon>
        <taxon>Tracheophyta</taxon>
        <taxon>Spermatophyta</taxon>
        <taxon>Magnoliopsida</taxon>
        <taxon>eudicotyledons</taxon>
        <taxon>Gunneridae</taxon>
        <taxon>Pentapetalae</taxon>
        <taxon>asterids</taxon>
        <taxon>campanulids</taxon>
        <taxon>Asterales</taxon>
        <taxon>Asteraceae</taxon>
        <taxon>Cichorioideae</taxon>
        <taxon>Cichorieae</taxon>
        <taxon>Lactucinae</taxon>
        <taxon>Lactuca</taxon>
    </lineage>
</organism>
<comment type="caution">
    <text evidence="2">The sequence shown here is derived from an EMBL/GenBank/DDBJ whole genome shotgun (WGS) entry which is preliminary data.</text>
</comment>
<keyword evidence="3" id="KW-1185">Reference proteome</keyword>
<dbReference type="Proteomes" id="UP000235145">
    <property type="component" value="Unassembled WGS sequence"/>
</dbReference>
<dbReference type="EMBL" id="NBSK02000001">
    <property type="protein sequence ID" value="KAJ0227042.1"/>
    <property type="molecule type" value="Genomic_DNA"/>
</dbReference>
<gene>
    <name evidence="2" type="ORF">LSAT_V11C100049920</name>
</gene>
<name>A0A9R1XY76_LACSA</name>
<keyword evidence="1" id="KW-0812">Transmembrane</keyword>
<dbReference type="AlphaFoldDB" id="A0A9R1XY76"/>
<evidence type="ECO:0000313" key="3">
    <source>
        <dbReference type="Proteomes" id="UP000235145"/>
    </source>
</evidence>
<keyword evidence="1" id="KW-1133">Transmembrane helix</keyword>
<evidence type="ECO:0000256" key="1">
    <source>
        <dbReference type="SAM" id="Phobius"/>
    </source>
</evidence>
<accession>A0A9R1XY76</accession>
<evidence type="ECO:0000313" key="2">
    <source>
        <dbReference type="EMBL" id="KAJ0227042.1"/>
    </source>
</evidence>
<reference evidence="2 3" key="1">
    <citation type="journal article" date="2017" name="Nat. Commun.">
        <title>Genome assembly with in vitro proximity ligation data and whole-genome triplication in lettuce.</title>
        <authorList>
            <person name="Reyes-Chin-Wo S."/>
            <person name="Wang Z."/>
            <person name="Yang X."/>
            <person name="Kozik A."/>
            <person name="Arikit S."/>
            <person name="Song C."/>
            <person name="Xia L."/>
            <person name="Froenicke L."/>
            <person name="Lavelle D.O."/>
            <person name="Truco M.J."/>
            <person name="Xia R."/>
            <person name="Zhu S."/>
            <person name="Xu C."/>
            <person name="Xu H."/>
            <person name="Xu X."/>
            <person name="Cox K."/>
            <person name="Korf I."/>
            <person name="Meyers B.C."/>
            <person name="Michelmore R.W."/>
        </authorList>
    </citation>
    <scope>NUCLEOTIDE SEQUENCE [LARGE SCALE GENOMIC DNA]</scope>
    <source>
        <strain evidence="3">cv. Salinas</strain>
        <tissue evidence="2">Seedlings</tissue>
    </source>
</reference>
<protein>
    <submittedName>
        <fullName evidence="2">Uncharacterized protein</fullName>
    </submittedName>
</protein>